<evidence type="ECO:0000313" key="3">
    <source>
        <dbReference type="Proteomes" id="UP000299102"/>
    </source>
</evidence>
<protein>
    <submittedName>
        <fullName evidence="2">Uncharacterized protein</fullName>
    </submittedName>
</protein>
<proteinExistence type="predicted"/>
<reference evidence="2 3" key="1">
    <citation type="journal article" date="2019" name="Commun. Biol.">
        <title>The bagworm genome reveals a unique fibroin gene that provides high tensile strength.</title>
        <authorList>
            <person name="Kono N."/>
            <person name="Nakamura H."/>
            <person name="Ohtoshi R."/>
            <person name="Tomita M."/>
            <person name="Numata K."/>
            <person name="Arakawa K."/>
        </authorList>
    </citation>
    <scope>NUCLEOTIDE SEQUENCE [LARGE SCALE GENOMIC DNA]</scope>
</reference>
<evidence type="ECO:0000313" key="2">
    <source>
        <dbReference type="EMBL" id="GBP70145.1"/>
    </source>
</evidence>
<comment type="caution">
    <text evidence="2">The sequence shown here is derived from an EMBL/GenBank/DDBJ whole genome shotgun (WGS) entry which is preliminary data.</text>
</comment>
<sequence>MGPNLNTQIVRIDHRSPPAFISQTSMECNSPLSKSCKVELRQQLMRVLYISTIWCNAHLKYPSAISPEDCGWKLVNPDRYDFHRFDGDAMPGTISEIVMNAADDEEDKEDEEEKNEDEDTDTVSSDEEQTEFEFGLFGDSGSDVQSP</sequence>
<evidence type="ECO:0000256" key="1">
    <source>
        <dbReference type="SAM" id="MobiDB-lite"/>
    </source>
</evidence>
<dbReference type="Proteomes" id="UP000299102">
    <property type="component" value="Unassembled WGS sequence"/>
</dbReference>
<dbReference type="EMBL" id="BGZK01001065">
    <property type="protein sequence ID" value="GBP70145.1"/>
    <property type="molecule type" value="Genomic_DNA"/>
</dbReference>
<keyword evidence="3" id="KW-1185">Reference proteome</keyword>
<name>A0A4C1Y6T1_EUMVA</name>
<feature type="region of interest" description="Disordered" evidence="1">
    <location>
        <begin position="101"/>
        <end position="147"/>
    </location>
</feature>
<feature type="compositionally biased region" description="Acidic residues" evidence="1">
    <location>
        <begin position="102"/>
        <end position="131"/>
    </location>
</feature>
<dbReference type="AlphaFoldDB" id="A0A4C1Y6T1"/>
<organism evidence="2 3">
    <name type="scientific">Eumeta variegata</name>
    <name type="common">Bagworm moth</name>
    <name type="synonym">Eumeta japonica</name>
    <dbReference type="NCBI Taxonomy" id="151549"/>
    <lineage>
        <taxon>Eukaryota</taxon>
        <taxon>Metazoa</taxon>
        <taxon>Ecdysozoa</taxon>
        <taxon>Arthropoda</taxon>
        <taxon>Hexapoda</taxon>
        <taxon>Insecta</taxon>
        <taxon>Pterygota</taxon>
        <taxon>Neoptera</taxon>
        <taxon>Endopterygota</taxon>
        <taxon>Lepidoptera</taxon>
        <taxon>Glossata</taxon>
        <taxon>Ditrysia</taxon>
        <taxon>Tineoidea</taxon>
        <taxon>Psychidae</taxon>
        <taxon>Oiketicinae</taxon>
        <taxon>Eumeta</taxon>
    </lineage>
</organism>
<dbReference type="OrthoDB" id="6430887at2759"/>
<accession>A0A4C1Y6T1</accession>
<gene>
    <name evidence="2" type="ORF">EVAR_52730_1</name>
</gene>